<dbReference type="AlphaFoldDB" id="A0A9D5C704"/>
<reference evidence="2" key="2">
    <citation type="journal article" date="2022" name="Hortic Res">
        <title>The genome of Dioscorea zingiberensis sheds light on the biosynthesis, origin and evolution of the medicinally important diosgenin saponins.</title>
        <authorList>
            <person name="Li Y."/>
            <person name="Tan C."/>
            <person name="Li Z."/>
            <person name="Guo J."/>
            <person name="Li S."/>
            <person name="Chen X."/>
            <person name="Wang C."/>
            <person name="Dai X."/>
            <person name="Yang H."/>
            <person name="Song W."/>
            <person name="Hou L."/>
            <person name="Xu J."/>
            <person name="Tong Z."/>
            <person name="Xu A."/>
            <person name="Yuan X."/>
            <person name="Wang W."/>
            <person name="Yang Q."/>
            <person name="Chen L."/>
            <person name="Sun Z."/>
            <person name="Wang K."/>
            <person name="Pan B."/>
            <person name="Chen J."/>
            <person name="Bao Y."/>
            <person name="Liu F."/>
            <person name="Qi X."/>
            <person name="Gang D.R."/>
            <person name="Wen J."/>
            <person name="Li J."/>
        </authorList>
    </citation>
    <scope>NUCLEOTIDE SEQUENCE</scope>
    <source>
        <strain evidence="2">Dzin_1.0</strain>
    </source>
</reference>
<dbReference type="SUPFAM" id="SSF56219">
    <property type="entry name" value="DNase I-like"/>
    <property type="match status" value="1"/>
</dbReference>
<comment type="caution">
    <text evidence="2">The sequence shown here is derived from an EMBL/GenBank/DDBJ whole genome shotgun (WGS) entry which is preliminary data.</text>
</comment>
<dbReference type="InterPro" id="IPR005135">
    <property type="entry name" value="Endo/exonuclease/phosphatase"/>
</dbReference>
<evidence type="ECO:0000313" key="3">
    <source>
        <dbReference type="Proteomes" id="UP001085076"/>
    </source>
</evidence>
<keyword evidence="3" id="KW-1185">Reference proteome</keyword>
<dbReference type="PANTHER" id="PTHR33710:SF71">
    <property type="entry name" value="ENDONUCLEASE_EXONUCLEASE_PHOSPHATASE DOMAIN-CONTAINING PROTEIN"/>
    <property type="match status" value="1"/>
</dbReference>
<evidence type="ECO:0000313" key="2">
    <source>
        <dbReference type="EMBL" id="KAJ0967671.1"/>
    </source>
</evidence>
<proteinExistence type="predicted"/>
<dbReference type="Gene3D" id="3.60.10.10">
    <property type="entry name" value="Endonuclease/exonuclease/phosphatase"/>
    <property type="match status" value="1"/>
</dbReference>
<reference evidence="2" key="1">
    <citation type="submission" date="2021-03" db="EMBL/GenBank/DDBJ databases">
        <authorList>
            <person name="Li Z."/>
            <person name="Yang C."/>
        </authorList>
    </citation>
    <scope>NUCLEOTIDE SEQUENCE</scope>
    <source>
        <strain evidence="2">Dzin_1.0</strain>
        <tissue evidence="2">Leaf</tissue>
    </source>
</reference>
<dbReference type="OrthoDB" id="764703at2759"/>
<dbReference type="InterPro" id="IPR036691">
    <property type="entry name" value="Endo/exonu/phosph_ase_sf"/>
</dbReference>
<sequence>MSVKVLCWNCRGLSNGKTISRIKSLLRNHQPDIVCLVETRADEKRTINFCDKFRRMWEWAAIPARGMSGGIITLWKQGVGLVTPIANSRFSLHLVLTTERPKEWILSVVYNAQSVHLQKNLWHDLNSISSLNLPWILMGDFNAILNSEEHRGGCFDHYAAKAKHFTDFISSNQLFDLGFYGTPYTWCNNQSGMARRWARLDRFLANNIWLTNFDSYYNKHLPRTASDHSPMFLIAKLFAHQKKKIFRFENYWFEYQDCHQQVYKAWNYRGNGSPMHTFTHYLSRTRSYLSNWKFKSMSSLDKMITQTEEEIAYLESLETSLNYGDLNNIALRSLYNTHLALLRQNCTRWAQRSRLMWLKHGDYNTSFFHKQARIRGHKNKISCIINEQGDVVTEQQDIGQMFRDFYSRLWSKSNTYSVDELVLRLPNDMAALDDEDIGMLSRPITITEVFHTIKSMPKGKSRALMA</sequence>
<dbReference type="Pfam" id="PF03372">
    <property type="entry name" value="Exo_endo_phos"/>
    <property type="match status" value="1"/>
</dbReference>
<dbReference type="GO" id="GO:0003824">
    <property type="term" value="F:catalytic activity"/>
    <property type="evidence" value="ECO:0007669"/>
    <property type="project" value="InterPro"/>
</dbReference>
<name>A0A9D5C704_9LILI</name>
<protein>
    <recommendedName>
        <fullName evidence="1">Endonuclease/exonuclease/phosphatase domain-containing protein</fullName>
    </recommendedName>
</protein>
<feature type="domain" description="Endonuclease/exonuclease/phosphatase" evidence="1">
    <location>
        <begin position="7"/>
        <end position="228"/>
    </location>
</feature>
<evidence type="ECO:0000259" key="1">
    <source>
        <dbReference type="Pfam" id="PF03372"/>
    </source>
</evidence>
<dbReference type="PANTHER" id="PTHR33710">
    <property type="entry name" value="BNAC02G09200D PROTEIN"/>
    <property type="match status" value="1"/>
</dbReference>
<dbReference type="EMBL" id="JAGGNH010000007">
    <property type="protein sequence ID" value="KAJ0967671.1"/>
    <property type="molecule type" value="Genomic_DNA"/>
</dbReference>
<accession>A0A9D5C704</accession>
<gene>
    <name evidence="2" type="ORF">J5N97_024588</name>
</gene>
<dbReference type="Proteomes" id="UP001085076">
    <property type="component" value="Miscellaneous, Linkage group lg07"/>
</dbReference>
<organism evidence="2 3">
    <name type="scientific">Dioscorea zingiberensis</name>
    <dbReference type="NCBI Taxonomy" id="325984"/>
    <lineage>
        <taxon>Eukaryota</taxon>
        <taxon>Viridiplantae</taxon>
        <taxon>Streptophyta</taxon>
        <taxon>Embryophyta</taxon>
        <taxon>Tracheophyta</taxon>
        <taxon>Spermatophyta</taxon>
        <taxon>Magnoliopsida</taxon>
        <taxon>Liliopsida</taxon>
        <taxon>Dioscoreales</taxon>
        <taxon>Dioscoreaceae</taxon>
        <taxon>Dioscorea</taxon>
    </lineage>
</organism>